<proteinExistence type="predicted"/>
<dbReference type="InterPro" id="IPR051531">
    <property type="entry name" value="N-acetyltransferase"/>
</dbReference>
<dbReference type="EMBL" id="JAANER010000006">
    <property type="protein sequence ID" value="KAG9187945.1"/>
    <property type="molecule type" value="Genomic_DNA"/>
</dbReference>
<dbReference type="GO" id="GO:0016747">
    <property type="term" value="F:acyltransferase activity, transferring groups other than amino-acyl groups"/>
    <property type="evidence" value="ECO:0007669"/>
    <property type="project" value="InterPro"/>
</dbReference>
<dbReference type="InterPro" id="IPR016181">
    <property type="entry name" value="Acyl_CoA_acyltransferase"/>
</dbReference>
<dbReference type="Proteomes" id="UP001199106">
    <property type="component" value="Unassembled WGS sequence"/>
</dbReference>
<dbReference type="AlphaFoldDB" id="A0AAD4FDC5"/>
<dbReference type="SUPFAM" id="SSF55729">
    <property type="entry name" value="Acyl-CoA N-acyltransferases (Nat)"/>
    <property type="match status" value="1"/>
</dbReference>
<evidence type="ECO:0000313" key="3">
    <source>
        <dbReference type="Proteomes" id="UP001199106"/>
    </source>
</evidence>
<evidence type="ECO:0000259" key="1">
    <source>
        <dbReference type="Pfam" id="PF13302"/>
    </source>
</evidence>
<dbReference type="PANTHER" id="PTHR43792">
    <property type="entry name" value="GNAT FAMILY, PUTATIVE (AFU_ORTHOLOGUE AFUA_3G00765)-RELATED-RELATED"/>
    <property type="match status" value="1"/>
</dbReference>
<keyword evidence="3" id="KW-1185">Reference proteome</keyword>
<protein>
    <recommendedName>
        <fullName evidence="1">N-acetyltransferase domain-containing protein</fullName>
    </recommendedName>
</protein>
<sequence length="225" mass="25247">MDPIIQTPRLKLTLLTTAPRSSQEFAWIHTLRSNTQSTWWSLYGSSKTPEDTEKALQNILPAPHIEGEEKVHRFAYAVHELAEEGSEQGNIKEDQFIGLITLRTLSPSETQFPPRDKHGSSSTSLSLELAYMFLPQSWGWGYATEAIAAVLDNCASVPAAYWTPYETLAVRAIVNDENAASQRVMEKCEMGEPEVVEFEGARFFIAGRWTAKHRLCVYGRKIVVG</sequence>
<comment type="caution">
    <text evidence="2">The sequence shown here is derived from an EMBL/GenBank/DDBJ whole genome shotgun (WGS) entry which is preliminary data.</text>
</comment>
<dbReference type="PANTHER" id="PTHR43792:SF1">
    <property type="entry name" value="N-ACETYLTRANSFERASE DOMAIN-CONTAINING PROTEIN"/>
    <property type="match status" value="1"/>
</dbReference>
<feature type="domain" description="N-acetyltransferase" evidence="1">
    <location>
        <begin position="25"/>
        <end position="190"/>
    </location>
</feature>
<accession>A0AAD4FDC5</accession>
<dbReference type="Pfam" id="PF13302">
    <property type="entry name" value="Acetyltransf_3"/>
    <property type="match status" value="1"/>
</dbReference>
<name>A0AAD4FDC5_9PLEO</name>
<dbReference type="Gene3D" id="3.40.630.30">
    <property type="match status" value="1"/>
</dbReference>
<organism evidence="2 3">
    <name type="scientific">Alternaria panax</name>
    <dbReference type="NCBI Taxonomy" id="48097"/>
    <lineage>
        <taxon>Eukaryota</taxon>
        <taxon>Fungi</taxon>
        <taxon>Dikarya</taxon>
        <taxon>Ascomycota</taxon>
        <taxon>Pezizomycotina</taxon>
        <taxon>Dothideomycetes</taxon>
        <taxon>Pleosporomycetidae</taxon>
        <taxon>Pleosporales</taxon>
        <taxon>Pleosporineae</taxon>
        <taxon>Pleosporaceae</taxon>
        <taxon>Alternaria</taxon>
        <taxon>Alternaria sect. Panax</taxon>
    </lineage>
</organism>
<gene>
    <name evidence="2" type="ORF">G6011_01868</name>
</gene>
<evidence type="ECO:0000313" key="2">
    <source>
        <dbReference type="EMBL" id="KAG9187945.1"/>
    </source>
</evidence>
<dbReference type="InterPro" id="IPR000182">
    <property type="entry name" value="GNAT_dom"/>
</dbReference>
<reference evidence="2" key="1">
    <citation type="submission" date="2021-07" db="EMBL/GenBank/DDBJ databases">
        <title>Genome Resource of American Ginseng Black Spot Pathogen Alternaria panax.</title>
        <authorList>
            <person name="Qiu C."/>
            <person name="Wang W."/>
            <person name="Liu Z."/>
        </authorList>
    </citation>
    <scope>NUCLEOTIDE SEQUENCE</scope>
    <source>
        <strain evidence="2">BNCC115425</strain>
    </source>
</reference>